<feature type="non-terminal residue" evidence="2">
    <location>
        <position position="182"/>
    </location>
</feature>
<dbReference type="EMBL" id="MWUE01000067">
    <property type="protein sequence ID" value="OQP29353.1"/>
    <property type="molecule type" value="Genomic_DNA"/>
</dbReference>
<comment type="caution">
    <text evidence="2">The sequence shown here is derived from an EMBL/GenBank/DDBJ whole genome shotgun (WGS) entry which is preliminary data.</text>
</comment>
<accession>A0A1V9D658</accession>
<protein>
    <recommendedName>
        <fullName evidence="1">Bacterial Ig-like domain-containing protein</fullName>
    </recommendedName>
</protein>
<sequence>VIWATDAAGTKVSVGEAVADDKGRWSITTSALGADGVYDLSATAVNAAGVSSAETGPFRIVLDTTNPEAAIATLQDAQGDVTGTIEEGAITDDRSPLLSGTAEPGATVTVYLDGAAAGSATADASDGSWSLALGPLADGDHSWQVKVTDAAGNETRGESASFTVDSSSVALTIDQANDNVGS</sequence>
<dbReference type="RefSeq" id="WP_158083450.1">
    <property type="nucleotide sequence ID" value="NZ_MWUE01000067.1"/>
</dbReference>
<feature type="non-terminal residue" evidence="2">
    <location>
        <position position="1"/>
    </location>
</feature>
<feature type="domain" description="Bacterial Ig-like" evidence="1">
    <location>
        <begin position="72"/>
        <end position="165"/>
    </location>
</feature>
<proteinExistence type="predicted"/>
<dbReference type="NCBIfam" id="NF033510">
    <property type="entry name" value="Ca_tandemer"/>
    <property type="match status" value="1"/>
</dbReference>
<name>A0A1V9D658_9GAMM</name>
<reference evidence="2 3" key="1">
    <citation type="submission" date="2017-02" db="EMBL/GenBank/DDBJ databases">
        <title>Whole genome shotgun sequence of Pantoea agglomerans strain AS1 isolated from a cycad, Zamia floridana in Central Florida, USA.</title>
        <authorList>
            <person name="Lata P."/>
            <person name="Govindarajan S."/>
            <person name="Qi F."/>
            <person name="Li J.-L."/>
            <person name="Maurya S.K."/>
            <person name="Sahoo M.K."/>
        </authorList>
    </citation>
    <scope>NUCLEOTIDE SEQUENCE [LARGE SCALE GENOMIC DNA]</scope>
    <source>
        <strain evidence="2 3">AS1</strain>
    </source>
</reference>
<dbReference type="Proteomes" id="UP000192769">
    <property type="component" value="Unassembled WGS sequence"/>
</dbReference>
<dbReference type="InterPro" id="IPR013783">
    <property type="entry name" value="Ig-like_fold"/>
</dbReference>
<evidence type="ECO:0000313" key="3">
    <source>
        <dbReference type="Proteomes" id="UP000192769"/>
    </source>
</evidence>
<dbReference type="AlphaFoldDB" id="A0A1V9D658"/>
<dbReference type="InterPro" id="IPR044016">
    <property type="entry name" value="Big_13"/>
</dbReference>
<organism evidence="2 3">
    <name type="scientific">Pantoea latae</name>
    <dbReference type="NCBI Taxonomy" id="1964541"/>
    <lineage>
        <taxon>Bacteria</taxon>
        <taxon>Pseudomonadati</taxon>
        <taxon>Pseudomonadota</taxon>
        <taxon>Gammaproteobacteria</taxon>
        <taxon>Enterobacterales</taxon>
        <taxon>Erwiniaceae</taxon>
        <taxon>Pantoea</taxon>
    </lineage>
</organism>
<evidence type="ECO:0000259" key="1">
    <source>
        <dbReference type="Pfam" id="PF19077"/>
    </source>
</evidence>
<feature type="domain" description="Bacterial Ig-like" evidence="1">
    <location>
        <begin position="12"/>
        <end position="64"/>
    </location>
</feature>
<dbReference type="Pfam" id="PF19077">
    <property type="entry name" value="Big_13"/>
    <property type="match status" value="2"/>
</dbReference>
<dbReference type="Gene3D" id="2.60.40.10">
    <property type="entry name" value="Immunoglobulins"/>
    <property type="match status" value="2"/>
</dbReference>
<dbReference type="OrthoDB" id="6527546at2"/>
<keyword evidence="3" id="KW-1185">Reference proteome</keyword>
<evidence type="ECO:0000313" key="2">
    <source>
        <dbReference type="EMBL" id="OQP29353.1"/>
    </source>
</evidence>
<gene>
    <name evidence="2" type="ORF">B2J69_23455</name>
</gene>